<evidence type="ECO:0000313" key="3">
    <source>
        <dbReference type="Proteomes" id="UP000054270"/>
    </source>
</evidence>
<name>A0A0D2PSS7_HYPSF</name>
<evidence type="ECO:0000313" key="2">
    <source>
        <dbReference type="EMBL" id="KJA22800.1"/>
    </source>
</evidence>
<sequence length="245" mass="28650">MKSPDSVAWVTYICIVTNWAVFSTALDCTFPGSMDWYFRRWPEWWFLKRRNLPWISVKGYWILSTLTWLGIIFHHSRLDEPVTDYMVILGSISMVGMNLIGLLKSDAESPGAWFFYTDYSTHILDGAKATYSLATWWWIVFRTGGIVKILRNRDKPEMAVQFHILIAGLVMEFVLLVWCFAVAFLPYIVKRWEPRYNPVRVEHHIFLLVMLASWALVIVFGLWAELPNIFFPCRGSTSTFCRILT</sequence>
<feature type="transmembrane region" description="Helical" evidence="1">
    <location>
        <begin position="162"/>
        <end position="185"/>
    </location>
</feature>
<accession>A0A0D2PSS7</accession>
<feature type="transmembrane region" description="Helical" evidence="1">
    <location>
        <begin position="52"/>
        <end position="73"/>
    </location>
</feature>
<keyword evidence="1" id="KW-0472">Membrane</keyword>
<gene>
    <name evidence="2" type="ORF">HYPSUDRAFT_638769</name>
</gene>
<feature type="transmembrane region" description="Helical" evidence="1">
    <location>
        <begin position="205"/>
        <end position="224"/>
    </location>
</feature>
<dbReference type="Proteomes" id="UP000054270">
    <property type="component" value="Unassembled WGS sequence"/>
</dbReference>
<feature type="transmembrane region" description="Helical" evidence="1">
    <location>
        <begin position="129"/>
        <end position="150"/>
    </location>
</feature>
<evidence type="ECO:0000256" key="1">
    <source>
        <dbReference type="SAM" id="Phobius"/>
    </source>
</evidence>
<keyword evidence="3" id="KW-1185">Reference proteome</keyword>
<keyword evidence="1" id="KW-1133">Transmembrane helix</keyword>
<keyword evidence="1" id="KW-0812">Transmembrane</keyword>
<feature type="transmembrane region" description="Helical" evidence="1">
    <location>
        <begin position="85"/>
        <end position="103"/>
    </location>
</feature>
<organism evidence="2 3">
    <name type="scientific">Hypholoma sublateritium (strain FD-334 SS-4)</name>
    <dbReference type="NCBI Taxonomy" id="945553"/>
    <lineage>
        <taxon>Eukaryota</taxon>
        <taxon>Fungi</taxon>
        <taxon>Dikarya</taxon>
        <taxon>Basidiomycota</taxon>
        <taxon>Agaricomycotina</taxon>
        <taxon>Agaricomycetes</taxon>
        <taxon>Agaricomycetidae</taxon>
        <taxon>Agaricales</taxon>
        <taxon>Agaricineae</taxon>
        <taxon>Strophariaceae</taxon>
        <taxon>Hypholoma</taxon>
    </lineage>
</organism>
<dbReference type="EMBL" id="KN817547">
    <property type="protein sequence ID" value="KJA22800.1"/>
    <property type="molecule type" value="Genomic_DNA"/>
</dbReference>
<feature type="transmembrane region" description="Helical" evidence="1">
    <location>
        <begin position="7"/>
        <end position="32"/>
    </location>
</feature>
<dbReference type="AlphaFoldDB" id="A0A0D2PSS7"/>
<proteinExistence type="predicted"/>
<protein>
    <submittedName>
        <fullName evidence="2">Uncharacterized protein</fullName>
    </submittedName>
</protein>
<reference evidence="3" key="1">
    <citation type="submission" date="2014-04" db="EMBL/GenBank/DDBJ databases">
        <title>Evolutionary Origins and Diversification of the Mycorrhizal Mutualists.</title>
        <authorList>
            <consortium name="DOE Joint Genome Institute"/>
            <consortium name="Mycorrhizal Genomics Consortium"/>
            <person name="Kohler A."/>
            <person name="Kuo A."/>
            <person name="Nagy L.G."/>
            <person name="Floudas D."/>
            <person name="Copeland A."/>
            <person name="Barry K.W."/>
            <person name="Cichocki N."/>
            <person name="Veneault-Fourrey C."/>
            <person name="LaButti K."/>
            <person name="Lindquist E.A."/>
            <person name="Lipzen A."/>
            <person name="Lundell T."/>
            <person name="Morin E."/>
            <person name="Murat C."/>
            <person name="Riley R."/>
            <person name="Ohm R."/>
            <person name="Sun H."/>
            <person name="Tunlid A."/>
            <person name="Henrissat B."/>
            <person name="Grigoriev I.V."/>
            <person name="Hibbett D.S."/>
            <person name="Martin F."/>
        </authorList>
    </citation>
    <scope>NUCLEOTIDE SEQUENCE [LARGE SCALE GENOMIC DNA]</scope>
    <source>
        <strain evidence="3">FD-334 SS-4</strain>
    </source>
</reference>